<dbReference type="Gene3D" id="1.10.260.40">
    <property type="entry name" value="lambda repressor-like DNA-binding domains"/>
    <property type="match status" value="1"/>
</dbReference>
<keyword evidence="1" id="KW-0238">DNA-binding</keyword>
<dbReference type="PROSITE" id="PS50943">
    <property type="entry name" value="HTH_CROC1"/>
    <property type="match status" value="1"/>
</dbReference>
<organism evidence="3 4">
    <name type="scientific">Streptomyces brasiliscabiei</name>
    <dbReference type="NCBI Taxonomy" id="2736302"/>
    <lineage>
        <taxon>Bacteria</taxon>
        <taxon>Bacillati</taxon>
        <taxon>Actinomycetota</taxon>
        <taxon>Actinomycetes</taxon>
        <taxon>Kitasatosporales</taxon>
        <taxon>Streptomycetaceae</taxon>
        <taxon>Streptomyces</taxon>
    </lineage>
</organism>
<evidence type="ECO:0000313" key="3">
    <source>
        <dbReference type="EMBL" id="MEI5612424.1"/>
    </source>
</evidence>
<gene>
    <name evidence="3" type="ORF">WB403_25025</name>
</gene>
<name>A0ABU8GHD0_9ACTN</name>
<dbReference type="PANTHER" id="PTHR46797">
    <property type="entry name" value="HTH-TYPE TRANSCRIPTIONAL REGULATOR"/>
    <property type="match status" value="1"/>
</dbReference>
<dbReference type="EMBL" id="JBBAYM010000017">
    <property type="protein sequence ID" value="MEI5612424.1"/>
    <property type="molecule type" value="Genomic_DNA"/>
</dbReference>
<dbReference type="InterPro" id="IPR050807">
    <property type="entry name" value="TransReg_Diox_bact_type"/>
</dbReference>
<dbReference type="RefSeq" id="WP_336558421.1">
    <property type="nucleotide sequence ID" value="NZ_JBBAYL010000008.1"/>
</dbReference>
<proteinExistence type="predicted"/>
<sequence length="93" mass="10331">MLSDLPDDRQWFLDERQRVGRCIQRLRMHHNLTQDAVYLAVPLNRSYYQDIEAGRANPSLDTLNGIARAIGVSLSDLVQDPAAGAGDRPAAGR</sequence>
<dbReference type="Pfam" id="PF01381">
    <property type="entry name" value="HTH_3"/>
    <property type="match status" value="1"/>
</dbReference>
<evidence type="ECO:0000313" key="4">
    <source>
        <dbReference type="Proteomes" id="UP001365781"/>
    </source>
</evidence>
<dbReference type="SUPFAM" id="SSF47413">
    <property type="entry name" value="lambda repressor-like DNA-binding domains"/>
    <property type="match status" value="1"/>
</dbReference>
<feature type="domain" description="HTH cro/C1-type" evidence="2">
    <location>
        <begin position="23"/>
        <end position="77"/>
    </location>
</feature>
<keyword evidence="4" id="KW-1185">Reference proteome</keyword>
<reference evidence="3 4" key="1">
    <citation type="submission" date="2024-03" db="EMBL/GenBank/DDBJ databases">
        <title>First Report of Pectobacterium brasiliscabiei causing potato scab in china.</title>
        <authorList>
            <person name="Handique U."/>
        </authorList>
    </citation>
    <scope>NUCLEOTIDE SEQUENCE [LARGE SCALE GENOMIC DNA]</scope>
    <source>
        <strain evidence="3 4">ZRIMU1503</strain>
    </source>
</reference>
<comment type="caution">
    <text evidence="3">The sequence shown here is derived from an EMBL/GenBank/DDBJ whole genome shotgun (WGS) entry which is preliminary data.</text>
</comment>
<dbReference type="SMART" id="SM00530">
    <property type="entry name" value="HTH_XRE"/>
    <property type="match status" value="1"/>
</dbReference>
<dbReference type="InterPro" id="IPR010982">
    <property type="entry name" value="Lambda_DNA-bd_dom_sf"/>
</dbReference>
<evidence type="ECO:0000259" key="2">
    <source>
        <dbReference type="PROSITE" id="PS50943"/>
    </source>
</evidence>
<protein>
    <submittedName>
        <fullName evidence="3">Helix-turn-helix transcriptional regulator</fullName>
    </submittedName>
</protein>
<dbReference type="PANTHER" id="PTHR46797:SF1">
    <property type="entry name" value="METHYLPHOSPHONATE SYNTHASE"/>
    <property type="match status" value="1"/>
</dbReference>
<accession>A0ABU8GHD0</accession>
<evidence type="ECO:0000256" key="1">
    <source>
        <dbReference type="ARBA" id="ARBA00023125"/>
    </source>
</evidence>
<dbReference type="InterPro" id="IPR001387">
    <property type="entry name" value="Cro/C1-type_HTH"/>
</dbReference>
<dbReference type="CDD" id="cd00093">
    <property type="entry name" value="HTH_XRE"/>
    <property type="match status" value="1"/>
</dbReference>
<dbReference type="Proteomes" id="UP001365781">
    <property type="component" value="Unassembled WGS sequence"/>
</dbReference>